<feature type="non-terminal residue" evidence="2">
    <location>
        <position position="32"/>
    </location>
</feature>
<protein>
    <submittedName>
        <fullName evidence="2">Uncharacterized protein</fullName>
    </submittedName>
</protein>
<reference evidence="2" key="1">
    <citation type="submission" date="2020-02" db="EMBL/GenBank/DDBJ databases">
        <authorList>
            <person name="Meier V. D."/>
        </authorList>
    </citation>
    <scope>NUCLEOTIDE SEQUENCE</scope>
    <source>
        <strain evidence="2">AVDCRST_MAG31</strain>
    </source>
</reference>
<proteinExistence type="predicted"/>
<feature type="compositionally biased region" description="Basic and acidic residues" evidence="1">
    <location>
        <begin position="1"/>
        <end position="13"/>
    </location>
</feature>
<evidence type="ECO:0000313" key="2">
    <source>
        <dbReference type="EMBL" id="CAA9498628.1"/>
    </source>
</evidence>
<dbReference type="AlphaFoldDB" id="A0A6J4SN06"/>
<accession>A0A6J4SN06</accession>
<feature type="non-terminal residue" evidence="2">
    <location>
        <position position="1"/>
    </location>
</feature>
<evidence type="ECO:0000256" key="1">
    <source>
        <dbReference type="SAM" id="MobiDB-lite"/>
    </source>
</evidence>
<feature type="region of interest" description="Disordered" evidence="1">
    <location>
        <begin position="1"/>
        <end position="32"/>
    </location>
</feature>
<gene>
    <name evidence="2" type="ORF">AVDCRST_MAG31-224</name>
</gene>
<dbReference type="EMBL" id="CADCWA010000013">
    <property type="protein sequence ID" value="CAA9498628.1"/>
    <property type="molecule type" value="Genomic_DNA"/>
</dbReference>
<name>A0A6J4SN06_9SPHN</name>
<organism evidence="2">
    <name type="scientific">uncultured Sphingomonas sp</name>
    <dbReference type="NCBI Taxonomy" id="158754"/>
    <lineage>
        <taxon>Bacteria</taxon>
        <taxon>Pseudomonadati</taxon>
        <taxon>Pseudomonadota</taxon>
        <taxon>Alphaproteobacteria</taxon>
        <taxon>Sphingomonadales</taxon>
        <taxon>Sphingomonadaceae</taxon>
        <taxon>Sphingomonas</taxon>
        <taxon>environmental samples</taxon>
    </lineage>
</organism>
<sequence length="32" mass="3628">GHLPLRGREDRRALGRVAARPGRSRQPQHDVL</sequence>